<reference evidence="1" key="1">
    <citation type="submission" date="2021-02" db="EMBL/GenBank/DDBJ databases">
        <title>Skermanella TT6 skin isolate.</title>
        <authorList>
            <person name="Lee K."/>
            <person name="Ganzorig M."/>
        </authorList>
    </citation>
    <scope>NUCLEOTIDE SEQUENCE</scope>
    <source>
        <strain evidence="1">TT6</strain>
    </source>
</reference>
<sequence length="97" mass="10630">MSTFIASLGDHRTHIDLTLVQDGNRLELVSTMHCKGMQLELARELVISEDDAIDVSTDLEWAAVDEMAALDIDYTKSSGWPEALIKHFAKVNTAAAA</sequence>
<geneLocation type="plasmid" evidence="1 2">
    <name>pTT6-5</name>
</geneLocation>
<evidence type="ECO:0000313" key="2">
    <source>
        <dbReference type="Proteomes" id="UP000595197"/>
    </source>
</evidence>
<proteinExistence type="predicted"/>
<dbReference type="EMBL" id="CP067425">
    <property type="protein sequence ID" value="QQP94051.1"/>
    <property type="molecule type" value="Genomic_DNA"/>
</dbReference>
<keyword evidence="2" id="KW-1185">Reference proteome</keyword>
<gene>
    <name evidence="1" type="ORF">IGS68_35155</name>
</gene>
<accession>A0ABX7BKI5</accession>
<evidence type="ECO:0008006" key="3">
    <source>
        <dbReference type="Google" id="ProtNLM"/>
    </source>
</evidence>
<keyword evidence="1" id="KW-0614">Plasmid</keyword>
<name>A0ABX7BKI5_9PROT</name>
<dbReference type="Proteomes" id="UP000595197">
    <property type="component" value="Plasmid pTT6-5"/>
</dbReference>
<protein>
    <recommendedName>
        <fullName evidence="3">DUF2442 domain-containing protein</fullName>
    </recommendedName>
</protein>
<evidence type="ECO:0000313" key="1">
    <source>
        <dbReference type="EMBL" id="QQP94051.1"/>
    </source>
</evidence>
<dbReference type="RefSeq" id="WP_201083954.1">
    <property type="nucleotide sequence ID" value="NZ_CP067425.2"/>
</dbReference>
<organism evidence="1 2">
    <name type="scientific">Skermanella cutis</name>
    <dbReference type="NCBI Taxonomy" id="2775420"/>
    <lineage>
        <taxon>Bacteria</taxon>
        <taxon>Pseudomonadati</taxon>
        <taxon>Pseudomonadota</taxon>
        <taxon>Alphaproteobacteria</taxon>
        <taxon>Rhodospirillales</taxon>
        <taxon>Azospirillaceae</taxon>
        <taxon>Skermanella</taxon>
    </lineage>
</organism>